<proteinExistence type="predicted"/>
<comment type="caution">
    <text evidence="1">The sequence shown here is derived from an EMBL/GenBank/DDBJ whole genome shotgun (WGS) entry which is preliminary data.</text>
</comment>
<organism evidence="1 2">
    <name type="scientific">Kaistella yananensis</name>
    <dbReference type="NCBI Taxonomy" id="2989820"/>
    <lineage>
        <taxon>Bacteria</taxon>
        <taxon>Pseudomonadati</taxon>
        <taxon>Bacteroidota</taxon>
        <taxon>Flavobacteriia</taxon>
        <taxon>Flavobacteriales</taxon>
        <taxon>Weeksellaceae</taxon>
        <taxon>Chryseobacterium group</taxon>
        <taxon>Kaistella</taxon>
    </lineage>
</organism>
<evidence type="ECO:0000313" key="1">
    <source>
        <dbReference type="EMBL" id="MCW4452074.1"/>
    </source>
</evidence>
<dbReference type="Pfam" id="PF05974">
    <property type="entry name" value="DUF892"/>
    <property type="match status" value="1"/>
</dbReference>
<dbReference type="EMBL" id="JAPCHZ010000004">
    <property type="protein sequence ID" value="MCW4452074.1"/>
    <property type="molecule type" value="Genomic_DNA"/>
</dbReference>
<dbReference type="InterPro" id="IPR012347">
    <property type="entry name" value="Ferritin-like"/>
</dbReference>
<dbReference type="SUPFAM" id="SSF47240">
    <property type="entry name" value="Ferritin-like"/>
    <property type="match status" value="1"/>
</dbReference>
<dbReference type="InterPro" id="IPR010287">
    <property type="entry name" value="DUF892_YciF-like"/>
</dbReference>
<dbReference type="Proteomes" id="UP001209107">
    <property type="component" value="Unassembled WGS sequence"/>
</dbReference>
<dbReference type="PANTHER" id="PTHR30565">
    <property type="entry name" value="PROTEIN YCIF"/>
    <property type="match status" value="1"/>
</dbReference>
<evidence type="ECO:0000313" key="2">
    <source>
        <dbReference type="Proteomes" id="UP001209107"/>
    </source>
</evidence>
<protein>
    <submittedName>
        <fullName evidence="1">DUF892 family protein</fullName>
    </submittedName>
</protein>
<dbReference type="InterPro" id="IPR009078">
    <property type="entry name" value="Ferritin-like_SF"/>
</dbReference>
<gene>
    <name evidence="1" type="ORF">OK344_07615</name>
</gene>
<name>A0ABT3JMR1_9FLAO</name>
<dbReference type="PANTHER" id="PTHR30565:SF9">
    <property type="entry name" value="PROTEIN YCIF"/>
    <property type="match status" value="1"/>
</dbReference>
<keyword evidence="2" id="KW-1185">Reference proteome</keyword>
<dbReference type="RefSeq" id="WP_265144238.1">
    <property type="nucleotide sequence ID" value="NZ_JAPCHZ010000004.1"/>
</dbReference>
<accession>A0ABT3JMR1</accession>
<dbReference type="Gene3D" id="1.20.1260.10">
    <property type="match status" value="1"/>
</dbReference>
<sequence>MAALRFYSDKILESWKIHIKTTAIILNRSPLNSRKTLRRFFSESLKELYFSENIIFTEFGKISHKIKSEKLKFILKNHLIIHLKHKERLEKIFQMQNESLKSKECAAIIALLNEANKHFTIFSDDIVNCEIALILTSRKLAHYKIAAYGSAAHLAINLNDHAAATLLAIDVQEEEEFIERYLNEITYEFLKPYRP</sequence>
<dbReference type="InterPro" id="IPR047114">
    <property type="entry name" value="YciF"/>
</dbReference>
<reference evidence="1 2" key="1">
    <citation type="submission" date="2022-10" db="EMBL/GenBank/DDBJ databases">
        <title>Kaistella sp. BT-6-1-3.</title>
        <authorList>
            <person name="Ai J."/>
            <person name="Deng Z."/>
        </authorList>
    </citation>
    <scope>NUCLEOTIDE SEQUENCE [LARGE SCALE GENOMIC DNA]</scope>
    <source>
        <strain evidence="1 2">BT6-1-3</strain>
    </source>
</reference>